<dbReference type="KEGG" id="fcy:FRACYDRAFT_267242"/>
<reference evidence="2 3" key="1">
    <citation type="submission" date="2016-09" db="EMBL/GenBank/DDBJ databases">
        <title>Extensive genetic diversity and differential bi-allelic expression allows diatom success in the polar Southern Ocean.</title>
        <authorList>
            <consortium name="DOE Joint Genome Institute"/>
            <person name="Mock T."/>
            <person name="Otillar R.P."/>
            <person name="Strauss J."/>
            <person name="Dupont C."/>
            <person name="Frickenhaus S."/>
            <person name="Maumus F."/>
            <person name="Mcmullan M."/>
            <person name="Sanges R."/>
            <person name="Schmutz J."/>
            <person name="Toseland A."/>
            <person name="Valas R."/>
            <person name="Veluchamy A."/>
            <person name="Ward B.J."/>
            <person name="Allen A."/>
            <person name="Barry K."/>
            <person name="Falciatore A."/>
            <person name="Ferrante M."/>
            <person name="Fortunato A.E."/>
            <person name="Gloeckner G."/>
            <person name="Gruber A."/>
            <person name="Hipkin R."/>
            <person name="Janech M."/>
            <person name="Kroth P."/>
            <person name="Leese F."/>
            <person name="Lindquist E."/>
            <person name="Lyon B.R."/>
            <person name="Martin J."/>
            <person name="Mayer C."/>
            <person name="Parker M."/>
            <person name="Quesneville H."/>
            <person name="Raymond J."/>
            <person name="Uhlig C."/>
            <person name="Valentin K.U."/>
            <person name="Worden A.Z."/>
            <person name="Armbrust E.V."/>
            <person name="Bowler C."/>
            <person name="Green B."/>
            <person name="Moulton V."/>
            <person name="Van Oosterhout C."/>
            <person name="Grigoriev I."/>
        </authorList>
    </citation>
    <scope>NUCLEOTIDE SEQUENCE [LARGE SCALE GENOMIC DNA]</scope>
    <source>
        <strain evidence="2 3">CCMP1102</strain>
    </source>
</reference>
<accession>A0A1E7FWX9</accession>
<proteinExistence type="predicted"/>
<evidence type="ECO:0000313" key="3">
    <source>
        <dbReference type="Proteomes" id="UP000095751"/>
    </source>
</evidence>
<dbReference type="OrthoDB" id="48791at2759"/>
<dbReference type="Proteomes" id="UP000095751">
    <property type="component" value="Unassembled WGS sequence"/>
</dbReference>
<evidence type="ECO:0000313" key="2">
    <source>
        <dbReference type="EMBL" id="OEU22313.1"/>
    </source>
</evidence>
<evidence type="ECO:0000256" key="1">
    <source>
        <dbReference type="SAM" id="MobiDB-lite"/>
    </source>
</evidence>
<organism evidence="2 3">
    <name type="scientific">Fragilariopsis cylindrus CCMP1102</name>
    <dbReference type="NCBI Taxonomy" id="635003"/>
    <lineage>
        <taxon>Eukaryota</taxon>
        <taxon>Sar</taxon>
        <taxon>Stramenopiles</taxon>
        <taxon>Ochrophyta</taxon>
        <taxon>Bacillariophyta</taxon>
        <taxon>Bacillariophyceae</taxon>
        <taxon>Bacillariophycidae</taxon>
        <taxon>Bacillariales</taxon>
        <taxon>Bacillariaceae</taxon>
        <taxon>Fragilariopsis</taxon>
    </lineage>
</organism>
<dbReference type="EMBL" id="KV784353">
    <property type="protein sequence ID" value="OEU22313.1"/>
    <property type="molecule type" value="Genomic_DNA"/>
</dbReference>
<dbReference type="InParanoid" id="A0A1E7FWX9"/>
<sequence>MSIINDYDDLMISSTHPNVDEDRHSYPCFSPYDCAPGLAVLSDSEESSFVSCGTEEFFDLEDLSSTLNLVENWQKLHRRVRFSSIHVQEYALTVGDHPICRDGLAISLDWSHSKEQVFDIDDFEFCRRRKRGVRRRVSKLDYWQRREILNRVGCYSNTDLSRIECQRNQEAVSDFLLDAGSDDFGPSQEGEGFEQIYGTSSGDSSLPSPSINGTFDWQMKIQILE</sequence>
<dbReference type="AlphaFoldDB" id="A0A1E7FWX9"/>
<gene>
    <name evidence="2" type="ORF">FRACYDRAFT_267242</name>
</gene>
<name>A0A1E7FWX9_9STRA</name>
<feature type="compositionally biased region" description="Low complexity" evidence="1">
    <location>
        <begin position="200"/>
        <end position="209"/>
    </location>
</feature>
<keyword evidence="3" id="KW-1185">Reference proteome</keyword>
<feature type="region of interest" description="Disordered" evidence="1">
    <location>
        <begin position="188"/>
        <end position="209"/>
    </location>
</feature>
<protein>
    <submittedName>
        <fullName evidence="2">Uncharacterized protein</fullName>
    </submittedName>
</protein>